<dbReference type="PROSITE" id="PS01240">
    <property type="entry name" value="PNP_MTAP_2"/>
    <property type="match status" value="1"/>
</dbReference>
<dbReference type="InterPro" id="IPR018099">
    <property type="entry name" value="Purine_phosphorylase-2_CS"/>
</dbReference>
<accession>A0A430QM42</accession>
<dbReference type="PANTHER" id="PTHR42679:SF2">
    <property type="entry name" value="S-METHYL-5'-THIOADENOSINE PHOSPHORYLASE"/>
    <property type="match status" value="1"/>
</dbReference>
<dbReference type="InterPro" id="IPR000845">
    <property type="entry name" value="Nucleoside_phosphorylase_d"/>
</dbReference>
<feature type="binding site" evidence="4">
    <location>
        <position position="12"/>
    </location>
    <ligand>
        <name>phosphate</name>
        <dbReference type="ChEBI" id="CHEBI:43474"/>
    </ligand>
</feature>
<feature type="site" description="Important for substrate specificity" evidence="4">
    <location>
        <position position="243"/>
    </location>
</feature>
<dbReference type="EMBL" id="QMKO01001556">
    <property type="protein sequence ID" value="RTG88731.1"/>
    <property type="molecule type" value="Genomic_DNA"/>
</dbReference>
<comment type="subunit">
    <text evidence="4">Homotrimer.</text>
</comment>
<feature type="site" description="Important for substrate specificity" evidence="4">
    <location>
        <position position="188"/>
    </location>
</feature>
<reference evidence="6 7" key="1">
    <citation type="journal article" date="2019" name="PLoS Pathog.">
        <title>Genome sequence of the bovine parasite Schistosoma bovis Tanzania.</title>
        <authorList>
            <person name="Oey H."/>
            <person name="Zakrzewski M."/>
            <person name="Gobert G."/>
            <person name="Gravermann K."/>
            <person name="Stoye J."/>
            <person name="Jones M."/>
            <person name="Mcmanus D."/>
            <person name="Krause L."/>
        </authorList>
    </citation>
    <scope>NUCLEOTIDE SEQUENCE [LARGE SCALE GENOMIC DNA]</scope>
    <source>
        <strain evidence="6 7">TAN1997</strain>
    </source>
</reference>
<dbReference type="GO" id="GO:0019509">
    <property type="term" value="P:L-methionine salvage from methylthioadenosine"/>
    <property type="evidence" value="ECO:0007669"/>
    <property type="project" value="UniProtKB-UniRule"/>
</dbReference>
<keyword evidence="4" id="KW-0963">Cytoplasm</keyword>
<dbReference type="PANTHER" id="PTHR42679">
    <property type="entry name" value="S-METHYL-5'-THIOADENOSINE PHOSPHORYLASE"/>
    <property type="match status" value="1"/>
</dbReference>
<evidence type="ECO:0000256" key="2">
    <source>
        <dbReference type="ARBA" id="ARBA00022679"/>
    </source>
</evidence>
<dbReference type="CDD" id="cd09010">
    <property type="entry name" value="MTAP_SsMTAPII_like_MTIP"/>
    <property type="match status" value="1"/>
</dbReference>
<dbReference type="Proteomes" id="UP000290809">
    <property type="component" value="Unassembled WGS sequence"/>
</dbReference>
<comment type="caution">
    <text evidence="4">Lacks conserved residue(s) required for the propagation of feature annotation.</text>
</comment>
<comment type="similarity">
    <text evidence="4">Belongs to the PNP/MTAP phosphorylase family. MTAP subfamily.</text>
</comment>
<feature type="binding site" evidence="4">
    <location>
        <begin position="230"/>
        <end position="232"/>
    </location>
    <ligand>
        <name>substrate</name>
    </ligand>
</feature>
<dbReference type="SUPFAM" id="SSF53167">
    <property type="entry name" value="Purine and uridine phosphorylases"/>
    <property type="match status" value="1"/>
</dbReference>
<dbReference type="GO" id="GO:0017061">
    <property type="term" value="F:S-methyl-5-thioadenosine phosphorylase activity"/>
    <property type="evidence" value="ECO:0007669"/>
    <property type="project" value="UniProtKB-UniRule"/>
</dbReference>
<evidence type="ECO:0000313" key="7">
    <source>
        <dbReference type="Proteomes" id="UP000290809"/>
    </source>
</evidence>
<evidence type="ECO:0000256" key="4">
    <source>
        <dbReference type="HAMAP-Rule" id="MF_03155"/>
    </source>
</evidence>
<dbReference type="Pfam" id="PF01048">
    <property type="entry name" value="PNP_UDP_1"/>
    <property type="match status" value="1"/>
</dbReference>
<comment type="pathway">
    <text evidence="4">Amino-acid biosynthesis; L-methionine biosynthesis via salvage pathway; S-methyl-5-thio-alpha-D-ribose 1-phosphate from S-methyl-5'-thioadenosine (phosphorylase route): step 1/1.</text>
</comment>
<dbReference type="GO" id="GO:0006166">
    <property type="term" value="P:purine ribonucleoside salvage"/>
    <property type="evidence" value="ECO:0007669"/>
    <property type="project" value="UniProtKB-KW"/>
</dbReference>
<dbReference type="AlphaFoldDB" id="A0A430QM42"/>
<keyword evidence="3 4" id="KW-0660">Purine salvage</keyword>
<dbReference type="STRING" id="6184.A0A430QM42"/>
<feature type="binding site" evidence="4">
    <location>
        <position position="206"/>
    </location>
    <ligand>
        <name>substrate</name>
    </ligand>
</feature>
<comment type="catalytic activity">
    <reaction evidence="4">
        <text>S-methyl-5'-thioadenosine + phosphate = 5-(methylsulfanyl)-alpha-D-ribose 1-phosphate + adenine</text>
        <dbReference type="Rhea" id="RHEA:11852"/>
        <dbReference type="ChEBI" id="CHEBI:16708"/>
        <dbReference type="ChEBI" id="CHEBI:17509"/>
        <dbReference type="ChEBI" id="CHEBI:43474"/>
        <dbReference type="ChEBI" id="CHEBI:58533"/>
        <dbReference type="EC" id="2.4.2.28"/>
    </reaction>
</comment>
<protein>
    <recommendedName>
        <fullName evidence="4">S-methyl-5'-thioadenosine phosphorylase</fullName>
        <ecNumber evidence="4">2.4.2.28</ecNumber>
    </recommendedName>
    <alternativeName>
        <fullName evidence="4">5'-methylthioadenosine phosphorylase</fullName>
        <shortName evidence="4">MTA phosphorylase</shortName>
        <shortName evidence="4">MTAP</shortName>
        <shortName evidence="4">MTAPase</shortName>
    </alternativeName>
</protein>
<keyword evidence="1 4" id="KW-0328">Glycosyltransferase</keyword>
<keyword evidence="2 4" id="KW-0808">Transferase</keyword>
<dbReference type="EC" id="2.4.2.28" evidence="4"/>
<dbReference type="InterPro" id="IPR010044">
    <property type="entry name" value="MTAP"/>
</dbReference>
<evidence type="ECO:0000256" key="3">
    <source>
        <dbReference type="ARBA" id="ARBA00022726"/>
    </source>
</evidence>
<dbReference type="GO" id="GO:0005829">
    <property type="term" value="C:cytosol"/>
    <property type="evidence" value="ECO:0007669"/>
    <property type="project" value="TreeGrafter"/>
</dbReference>
<comment type="subcellular location">
    <subcellularLocation>
        <location evidence="4">Cytoplasm</location>
    </subcellularLocation>
    <subcellularLocation>
        <location evidence="4">Nucleus</location>
    </subcellularLocation>
</comment>
<keyword evidence="7" id="KW-1185">Reference proteome</keyword>
<dbReference type="UniPathway" id="UPA00904">
    <property type="reaction ID" value="UER00873"/>
</dbReference>
<feature type="binding site" evidence="4">
    <location>
        <begin position="54"/>
        <end position="55"/>
    </location>
    <ligand>
        <name>phosphate</name>
        <dbReference type="ChEBI" id="CHEBI:43474"/>
    </ligand>
</feature>
<comment type="caution">
    <text evidence="6">The sequence shown here is derived from an EMBL/GenBank/DDBJ whole genome shotgun (WGS) entry which is preliminary data.</text>
</comment>
<keyword evidence="4" id="KW-0539">Nucleus</keyword>
<evidence type="ECO:0000259" key="5">
    <source>
        <dbReference type="Pfam" id="PF01048"/>
    </source>
</evidence>
<comment type="function">
    <text evidence="4">Catalyzes the reversible phosphorylation of S-methyl-5'-thioadenosine (MTA) to adenine and 5-methylthioribose-1-phosphate. Involved in the breakdown of MTA, a major by-product of polyamine biosynthesis. Responsible for the first step in the methionine salvage pathway after MTA has been generated from S-adenosylmethionine. Has broad substrate specificity with 6-aminopurine nucleosides as preferred substrates.</text>
</comment>
<dbReference type="GO" id="GO:0005634">
    <property type="term" value="C:nucleus"/>
    <property type="evidence" value="ECO:0007669"/>
    <property type="project" value="UniProtKB-SubCell"/>
</dbReference>
<evidence type="ECO:0000313" key="6">
    <source>
        <dbReference type="EMBL" id="RTG88731.1"/>
    </source>
</evidence>
<sequence length="364" mass="40474">MSKVKVGIIGGSGFDDPNLFKKVGVRQVTTPFGKPSDALIEGFVGDVACVVLPRHGKGHLIPPSEVNYRANVWALRDLGCTHILATNACGSLQEDLVPGDFVVLNQFLDKTWGRENTFYGSKPDSLKGVLHMPMAEPFCERTRQMLIQAAKNKSINVYDKKTMDKSACIHPCVHTEGSAVTINGPRFSTRCESFVHKAMGLDIVNMTLVPEVSLAREAGLSYASIAIVTDFDCWKADEEHVCVDMVLEQFRKSIVHVREILLEAVALIGAEDWTKTIEANKVCVDMVLEQFRKSIVHVREILLEAVALIGAEDWTKTIEANKCKQLEVNSIRHTAMSNVESGTFVFNQFNMFLYAMFIKTVIYT</sequence>
<feature type="domain" description="Nucleoside phosphorylase" evidence="5">
    <location>
        <begin position="5"/>
        <end position="265"/>
    </location>
</feature>
<dbReference type="Gene3D" id="3.40.50.1580">
    <property type="entry name" value="Nucleoside phosphorylase domain"/>
    <property type="match status" value="1"/>
</dbReference>
<organism evidence="6 7">
    <name type="scientific">Schistosoma bovis</name>
    <name type="common">Blood fluke</name>
    <dbReference type="NCBI Taxonomy" id="6184"/>
    <lineage>
        <taxon>Eukaryota</taxon>
        <taxon>Metazoa</taxon>
        <taxon>Spiralia</taxon>
        <taxon>Lophotrochozoa</taxon>
        <taxon>Platyhelminthes</taxon>
        <taxon>Trematoda</taxon>
        <taxon>Digenea</taxon>
        <taxon>Strigeidida</taxon>
        <taxon>Schistosomatoidea</taxon>
        <taxon>Schistosomatidae</taxon>
        <taxon>Schistosoma</taxon>
    </lineage>
</organism>
<proteinExistence type="inferred from homology"/>
<gene>
    <name evidence="6" type="ORF">DC041_0010470</name>
</gene>
<dbReference type="HAMAP" id="MF_01963">
    <property type="entry name" value="MTAP"/>
    <property type="match status" value="1"/>
</dbReference>
<evidence type="ECO:0000256" key="1">
    <source>
        <dbReference type="ARBA" id="ARBA00022676"/>
    </source>
</evidence>
<feature type="binding site" evidence="4">
    <location>
        <position position="207"/>
    </location>
    <ligand>
        <name>phosphate</name>
        <dbReference type="ChEBI" id="CHEBI:43474"/>
    </ligand>
</feature>
<name>A0A430QM42_SCHBO</name>
<dbReference type="InterPro" id="IPR035994">
    <property type="entry name" value="Nucleoside_phosphorylase_sf"/>
</dbReference>